<reference evidence="10 11" key="1">
    <citation type="submission" date="2020-05" db="EMBL/GenBank/DDBJ databases">
        <title>Distinct polysaccharide utilization as determinants for interspecies competition between intestinal Prevotella spp.</title>
        <authorList>
            <person name="Galvez E.J.C."/>
            <person name="Iljazovic A."/>
            <person name="Strowig T."/>
        </authorList>
    </citation>
    <scope>NUCLEOTIDE SEQUENCE [LARGE SCALE GENOMIC DNA]</scope>
    <source>
        <strain evidence="10 11">PROD</strain>
    </source>
</reference>
<dbReference type="PANTHER" id="PTHR30572:SF4">
    <property type="entry name" value="ABC TRANSPORTER PERMEASE YTRF"/>
    <property type="match status" value="1"/>
</dbReference>
<evidence type="ECO:0000259" key="8">
    <source>
        <dbReference type="Pfam" id="PF02687"/>
    </source>
</evidence>
<name>A0ABX2AXW0_9BACT</name>
<keyword evidence="5 7" id="KW-0472">Membrane</keyword>
<evidence type="ECO:0000256" key="3">
    <source>
        <dbReference type="ARBA" id="ARBA00022692"/>
    </source>
</evidence>
<dbReference type="InterPro" id="IPR003838">
    <property type="entry name" value="ABC3_permease_C"/>
</dbReference>
<keyword evidence="2" id="KW-1003">Cell membrane</keyword>
<organism evidence="10 11">
    <name type="scientific">Xylanibacter rodentium</name>
    <dbReference type="NCBI Taxonomy" id="2736289"/>
    <lineage>
        <taxon>Bacteria</taxon>
        <taxon>Pseudomonadati</taxon>
        <taxon>Bacteroidota</taxon>
        <taxon>Bacteroidia</taxon>
        <taxon>Bacteroidales</taxon>
        <taxon>Prevotellaceae</taxon>
        <taxon>Xylanibacter</taxon>
    </lineage>
</organism>
<dbReference type="RefSeq" id="WP_172324917.1">
    <property type="nucleotide sequence ID" value="NZ_CASGIA010000016.1"/>
</dbReference>
<comment type="subcellular location">
    <subcellularLocation>
        <location evidence="1">Cell membrane</location>
        <topology evidence="1">Multi-pass membrane protein</topology>
    </subcellularLocation>
</comment>
<evidence type="ECO:0000256" key="5">
    <source>
        <dbReference type="ARBA" id="ARBA00023136"/>
    </source>
</evidence>
<evidence type="ECO:0000256" key="2">
    <source>
        <dbReference type="ARBA" id="ARBA00022475"/>
    </source>
</evidence>
<evidence type="ECO:0000313" key="11">
    <source>
        <dbReference type="Proteomes" id="UP001193734"/>
    </source>
</evidence>
<proteinExistence type="inferred from homology"/>
<keyword evidence="3 7" id="KW-0812">Transmembrane</keyword>
<protein>
    <submittedName>
        <fullName evidence="10">ABC transporter permease</fullName>
    </submittedName>
</protein>
<sequence>MKDIFTEIWATARRNKLRTALTGFSVAWGIFMLIFLLGAGNGLINAQLQSSDRFLTNSMMVFGGWTSKPYDGLKEGRKISLNEKDMTSTGCLFADNVDNVGASLSQYGVTMSFGNQYVNPDLAGVYPNHFEINKRELLYGRFINNIDIRERRKVLVVNKDHAKELMPKGYARLVGRHVNINGTAYKVVGIYKPDKSMQDNETFTPFTTIKTIYGMGDEVGDIEFSFHGLVTEQQNKDFEDRYRTKLNTNHRAAPDDNSAVWLWNRYMDNIQMNTGIGIIRTALWIVGLFTLLSGIVGVSNIMLITVKERTREFGIRKAIGATPWSILRLIIVESVIITTIFGYAGMLCGIAANEYMDATIGHEKVDTGMFEATIFANPTVGLDVCIEATLVMIAAGTIAGLIPARKAARIRPIEALRAE</sequence>
<dbReference type="InterPro" id="IPR025857">
    <property type="entry name" value="MacB_PCD"/>
</dbReference>
<comment type="caution">
    <text evidence="10">The sequence shown here is derived from an EMBL/GenBank/DDBJ whole genome shotgun (WGS) entry which is preliminary data.</text>
</comment>
<evidence type="ECO:0000256" key="6">
    <source>
        <dbReference type="ARBA" id="ARBA00038076"/>
    </source>
</evidence>
<feature type="domain" description="ABC3 transporter permease C-terminal" evidence="8">
    <location>
        <begin position="285"/>
        <end position="411"/>
    </location>
</feature>
<feature type="transmembrane region" description="Helical" evidence="7">
    <location>
        <begin position="21"/>
        <end position="44"/>
    </location>
</feature>
<dbReference type="Pfam" id="PF02687">
    <property type="entry name" value="FtsX"/>
    <property type="match status" value="1"/>
</dbReference>
<dbReference type="Proteomes" id="UP001193734">
    <property type="component" value="Unassembled WGS sequence"/>
</dbReference>
<feature type="transmembrane region" description="Helical" evidence="7">
    <location>
        <begin position="326"/>
        <end position="352"/>
    </location>
</feature>
<gene>
    <name evidence="10" type="ORF">HPS55_09095</name>
</gene>
<feature type="transmembrane region" description="Helical" evidence="7">
    <location>
        <begin position="380"/>
        <end position="402"/>
    </location>
</feature>
<dbReference type="PANTHER" id="PTHR30572">
    <property type="entry name" value="MEMBRANE COMPONENT OF TRANSPORTER-RELATED"/>
    <property type="match status" value="1"/>
</dbReference>
<accession>A0ABX2AXW0</accession>
<feature type="domain" description="MacB-like periplasmic core" evidence="9">
    <location>
        <begin position="19"/>
        <end position="213"/>
    </location>
</feature>
<dbReference type="GeneID" id="82157919"/>
<feature type="transmembrane region" description="Helical" evidence="7">
    <location>
        <begin position="282"/>
        <end position="306"/>
    </location>
</feature>
<dbReference type="Pfam" id="PF12704">
    <property type="entry name" value="MacB_PCD"/>
    <property type="match status" value="1"/>
</dbReference>
<comment type="similarity">
    <text evidence="6">Belongs to the ABC-4 integral membrane protein family.</text>
</comment>
<evidence type="ECO:0000256" key="4">
    <source>
        <dbReference type="ARBA" id="ARBA00022989"/>
    </source>
</evidence>
<evidence type="ECO:0000313" key="10">
    <source>
        <dbReference type="EMBL" id="NPE14476.1"/>
    </source>
</evidence>
<evidence type="ECO:0000256" key="7">
    <source>
        <dbReference type="SAM" id="Phobius"/>
    </source>
</evidence>
<evidence type="ECO:0000256" key="1">
    <source>
        <dbReference type="ARBA" id="ARBA00004651"/>
    </source>
</evidence>
<dbReference type="EMBL" id="JABKKE010000014">
    <property type="protein sequence ID" value="NPE14476.1"/>
    <property type="molecule type" value="Genomic_DNA"/>
</dbReference>
<keyword evidence="11" id="KW-1185">Reference proteome</keyword>
<keyword evidence="4 7" id="KW-1133">Transmembrane helix</keyword>
<evidence type="ECO:0000259" key="9">
    <source>
        <dbReference type="Pfam" id="PF12704"/>
    </source>
</evidence>
<dbReference type="InterPro" id="IPR050250">
    <property type="entry name" value="Macrolide_Exporter_MacB"/>
</dbReference>